<dbReference type="InterPro" id="IPR050832">
    <property type="entry name" value="Bact_Acetyltransf"/>
</dbReference>
<dbReference type="GO" id="GO:0016747">
    <property type="term" value="F:acyltransferase activity, transferring groups other than amino-acyl groups"/>
    <property type="evidence" value="ECO:0007669"/>
    <property type="project" value="InterPro"/>
</dbReference>
<dbReference type="Pfam" id="PF13673">
    <property type="entry name" value="Acetyltransf_10"/>
    <property type="match status" value="1"/>
</dbReference>
<dbReference type="RefSeq" id="WP_186915505.1">
    <property type="nucleotide sequence ID" value="NZ_JACOFZ010000001.1"/>
</dbReference>
<dbReference type="InterPro" id="IPR016181">
    <property type="entry name" value="Acyl_CoA_acyltransferase"/>
</dbReference>
<dbReference type="InterPro" id="IPR000182">
    <property type="entry name" value="GNAT_dom"/>
</dbReference>
<name>A0A923HLR0_9BURK</name>
<dbReference type="SUPFAM" id="SSF55729">
    <property type="entry name" value="Acyl-CoA N-acyltransferases (Nat)"/>
    <property type="match status" value="1"/>
</dbReference>
<evidence type="ECO:0000256" key="1">
    <source>
        <dbReference type="ARBA" id="ARBA00022679"/>
    </source>
</evidence>
<comment type="caution">
    <text evidence="4">The sequence shown here is derived from an EMBL/GenBank/DDBJ whole genome shotgun (WGS) entry which is preliminary data.</text>
</comment>
<evidence type="ECO:0000259" key="3">
    <source>
        <dbReference type="PROSITE" id="PS51186"/>
    </source>
</evidence>
<dbReference type="CDD" id="cd04301">
    <property type="entry name" value="NAT_SF"/>
    <property type="match status" value="1"/>
</dbReference>
<dbReference type="AlphaFoldDB" id="A0A923HLR0"/>
<keyword evidence="2" id="KW-0012">Acyltransferase</keyword>
<evidence type="ECO:0000313" key="5">
    <source>
        <dbReference type="Proteomes" id="UP000627446"/>
    </source>
</evidence>
<dbReference type="EMBL" id="JACOFZ010000001">
    <property type="protein sequence ID" value="MBC3879938.1"/>
    <property type="molecule type" value="Genomic_DNA"/>
</dbReference>
<gene>
    <name evidence="4" type="ORF">H8K36_00990</name>
</gene>
<dbReference type="Proteomes" id="UP000627446">
    <property type="component" value="Unassembled WGS sequence"/>
</dbReference>
<dbReference type="PANTHER" id="PTHR43877:SF2">
    <property type="entry name" value="AMINOALKYLPHOSPHONATE N-ACETYLTRANSFERASE-RELATED"/>
    <property type="match status" value="1"/>
</dbReference>
<dbReference type="Gene3D" id="3.40.630.30">
    <property type="match status" value="1"/>
</dbReference>
<sequence>MSSNPSRSKHSSAPHFRIQLGEWGDLQEDAQSIRTEVFVVEQKIPAELEWDIMDAQCLHAVAYDEEDKPIGTGRLLPDGHMGRMAVLNRARNCGVGAAILRALMEQAKLRGHQGVQLNAQTTAESFYLREGFVREGDIFLEAGIDHVHMVKSL</sequence>
<organism evidence="4 5">
    <name type="scientific">Undibacterium nitidum</name>
    <dbReference type="NCBI Taxonomy" id="2762298"/>
    <lineage>
        <taxon>Bacteria</taxon>
        <taxon>Pseudomonadati</taxon>
        <taxon>Pseudomonadota</taxon>
        <taxon>Betaproteobacteria</taxon>
        <taxon>Burkholderiales</taxon>
        <taxon>Oxalobacteraceae</taxon>
        <taxon>Undibacterium</taxon>
    </lineage>
</organism>
<protein>
    <submittedName>
        <fullName evidence="4">GNAT family N-acetyltransferase</fullName>
    </submittedName>
</protein>
<keyword evidence="1" id="KW-0808">Transferase</keyword>
<evidence type="ECO:0000256" key="2">
    <source>
        <dbReference type="ARBA" id="ARBA00023315"/>
    </source>
</evidence>
<dbReference type="PANTHER" id="PTHR43877">
    <property type="entry name" value="AMINOALKYLPHOSPHONATE N-ACETYLTRANSFERASE-RELATED-RELATED"/>
    <property type="match status" value="1"/>
</dbReference>
<keyword evidence="5" id="KW-1185">Reference proteome</keyword>
<evidence type="ECO:0000313" key="4">
    <source>
        <dbReference type="EMBL" id="MBC3879938.1"/>
    </source>
</evidence>
<reference evidence="4" key="1">
    <citation type="submission" date="2020-08" db="EMBL/GenBank/DDBJ databases">
        <title>Novel species isolated from subtropical streams in China.</title>
        <authorList>
            <person name="Lu H."/>
        </authorList>
    </citation>
    <scope>NUCLEOTIDE SEQUENCE</scope>
    <source>
        <strain evidence="4">LX22W</strain>
    </source>
</reference>
<dbReference type="PROSITE" id="PS51186">
    <property type="entry name" value="GNAT"/>
    <property type="match status" value="1"/>
</dbReference>
<feature type="domain" description="N-acetyltransferase" evidence="3">
    <location>
        <begin position="16"/>
        <end position="153"/>
    </location>
</feature>
<accession>A0A923HLR0</accession>
<proteinExistence type="predicted"/>